<feature type="domain" description="MobA-like NTP transferase" evidence="3">
    <location>
        <begin position="12"/>
        <end position="139"/>
    </location>
</feature>
<name>U5YQT5_9ACTN</name>
<dbReference type="InterPro" id="IPR050065">
    <property type="entry name" value="GlmU-like"/>
</dbReference>
<dbReference type="Pfam" id="PF12804">
    <property type="entry name" value="NTP_transf_3"/>
    <property type="match status" value="1"/>
</dbReference>
<dbReference type="InterPro" id="IPR025877">
    <property type="entry name" value="MobA-like_NTP_Trfase"/>
</dbReference>
<dbReference type="PANTHER" id="PTHR43584:SF8">
    <property type="entry name" value="N-ACETYLMURAMATE ALPHA-1-PHOSPHATE URIDYLYLTRANSFERASE"/>
    <property type="match status" value="1"/>
</dbReference>
<dbReference type="CDD" id="cd02523">
    <property type="entry name" value="PC_cytidylyltransferase"/>
    <property type="match status" value="1"/>
</dbReference>
<dbReference type="PANTHER" id="PTHR43584">
    <property type="entry name" value="NUCLEOTIDYL TRANSFERASE"/>
    <property type="match status" value="1"/>
</dbReference>
<evidence type="ECO:0000256" key="2">
    <source>
        <dbReference type="ARBA" id="ARBA00022695"/>
    </source>
</evidence>
<reference evidence="4" key="1">
    <citation type="journal article" date="2013" name="Proc. Natl. Acad. Sci. U.S.A.">
        <title>Diversity and abundance of phosphonate biosynthetic genes in nature.</title>
        <authorList>
            <person name="Yu X."/>
            <person name="Doroghazi J.R."/>
            <person name="Janga S.C."/>
            <person name="Zhang J.K."/>
            <person name="Circello B."/>
            <person name="Griffin B.M."/>
            <person name="Labeda D.P."/>
            <person name="Metcalf W.W."/>
        </authorList>
    </citation>
    <scope>NUCLEOTIDE SEQUENCE</scope>
    <source>
        <strain evidence="4">WM6352</strain>
    </source>
</reference>
<keyword evidence="2" id="KW-0548">Nucleotidyltransferase</keyword>
<proteinExistence type="predicted"/>
<evidence type="ECO:0000256" key="1">
    <source>
        <dbReference type="ARBA" id="ARBA00022679"/>
    </source>
</evidence>
<dbReference type="InterPro" id="IPR029044">
    <property type="entry name" value="Nucleotide-diphossugar_trans"/>
</dbReference>
<evidence type="ECO:0000259" key="3">
    <source>
        <dbReference type="Pfam" id="PF12804"/>
    </source>
</evidence>
<dbReference type="GO" id="GO:0016779">
    <property type="term" value="F:nucleotidyltransferase activity"/>
    <property type="evidence" value="ECO:0007669"/>
    <property type="project" value="UniProtKB-KW"/>
</dbReference>
<dbReference type="Gene3D" id="3.90.550.10">
    <property type="entry name" value="Spore Coat Polysaccharide Biosynthesis Protein SpsA, Chain A"/>
    <property type="match status" value="1"/>
</dbReference>
<dbReference type="SUPFAM" id="SSF53448">
    <property type="entry name" value="Nucleotide-diphospho-sugar transferases"/>
    <property type="match status" value="1"/>
</dbReference>
<dbReference type="AlphaFoldDB" id="U5YQT5"/>
<keyword evidence="1 4" id="KW-0808">Transferase</keyword>
<protein>
    <submittedName>
        <fullName evidence="4">Putative sugar nucleotidyltransferase</fullName>
    </submittedName>
</protein>
<dbReference type="EMBL" id="KF386866">
    <property type="protein sequence ID" value="AGZ93941.1"/>
    <property type="molecule type" value="Genomic_DNA"/>
</dbReference>
<sequence length="259" mass="27887">MTTTEPHDVMRAVILAAGRGRRLDVDARPGPKCLLRFGGMTLLERQLRELHACGVRDVVVATGYAHEEIERELDRLDLPARPTLVVNERWELGSILTVDVVGPQLIAGGSVLLMDADVLCDARVLAPLVDAPSSNALLVDRDFEPGEEPVKVLLRDGVPVDLAKRPDLGLTHDDAGESVGFFRLGEAAAAGLARIVRASVADGGADLPHEDAVRDLLRAGEHPFAAVDVTGAPWTEIDFPHDVERAHTDVLPHLTLSEV</sequence>
<organism evidence="4">
    <name type="scientific">Streptomyces sp. WM6352</name>
    <dbReference type="NCBI Taxonomy" id="1415553"/>
    <lineage>
        <taxon>Bacteria</taxon>
        <taxon>Bacillati</taxon>
        <taxon>Actinomycetota</taxon>
        <taxon>Actinomycetes</taxon>
        <taxon>Kitasatosporales</taxon>
        <taxon>Streptomycetaceae</taxon>
        <taxon>Streptomyces</taxon>
    </lineage>
</organism>
<accession>U5YQT5</accession>
<evidence type="ECO:0000313" key="4">
    <source>
        <dbReference type="EMBL" id="AGZ93941.1"/>
    </source>
</evidence>